<feature type="signal peptide" evidence="2">
    <location>
        <begin position="1"/>
        <end position="18"/>
    </location>
</feature>
<keyword evidence="2" id="KW-0732">Signal</keyword>
<dbReference type="GO" id="GO:0007165">
    <property type="term" value="P:signal transduction"/>
    <property type="evidence" value="ECO:0007669"/>
    <property type="project" value="InterPro"/>
</dbReference>
<keyword evidence="1" id="KW-0862">Zinc</keyword>
<keyword evidence="1" id="KW-0863">Zinc-finger</keyword>
<dbReference type="AlphaFoldDB" id="A0A9X0CK30"/>
<dbReference type="Gene3D" id="3.30.60.20">
    <property type="match status" value="1"/>
</dbReference>
<dbReference type="PANTHER" id="PTHR11255:SF54">
    <property type="entry name" value="DIACYLGLYCEROL KINASE THETA"/>
    <property type="match status" value="1"/>
</dbReference>
<dbReference type="EMBL" id="MU827316">
    <property type="protein sequence ID" value="KAJ7358722.1"/>
    <property type="molecule type" value="Genomic_DNA"/>
</dbReference>
<proteinExistence type="predicted"/>
<comment type="caution">
    <text evidence="3">The sequence shown here is derived from an EMBL/GenBank/DDBJ whole genome shotgun (WGS) entry which is preliminary data.</text>
</comment>
<dbReference type="SUPFAM" id="SSF57889">
    <property type="entry name" value="Cysteine-rich domain"/>
    <property type="match status" value="1"/>
</dbReference>
<organism evidence="3 4">
    <name type="scientific">Desmophyllum pertusum</name>
    <dbReference type="NCBI Taxonomy" id="174260"/>
    <lineage>
        <taxon>Eukaryota</taxon>
        <taxon>Metazoa</taxon>
        <taxon>Cnidaria</taxon>
        <taxon>Anthozoa</taxon>
        <taxon>Hexacorallia</taxon>
        <taxon>Scleractinia</taxon>
        <taxon>Caryophylliina</taxon>
        <taxon>Caryophylliidae</taxon>
        <taxon>Desmophyllum</taxon>
    </lineage>
</organism>
<dbReference type="GO" id="GO:0016020">
    <property type="term" value="C:membrane"/>
    <property type="evidence" value="ECO:0007669"/>
    <property type="project" value="UniProtKB-SubCell"/>
</dbReference>
<dbReference type="InterPro" id="IPR046349">
    <property type="entry name" value="C1-like_sf"/>
</dbReference>
<evidence type="ECO:0000313" key="3">
    <source>
        <dbReference type="EMBL" id="KAJ7358722.1"/>
    </source>
</evidence>
<keyword evidence="4" id="KW-1185">Reference proteome</keyword>
<sequence length="163" mass="18074">MSAVCNLWSLLVFQLATSFSEVCDYFAHEECKEFSVSDCKKCASYSPHIQKQSVRQAHHWREGNLPPNAKCASCKRTCGSTECPAHSSCHYVLPKECGFGYLHKLVLPPYAVSMPNIALWSSCSQVRCRSTTLSSGTADDDDDDDGIVSDDPLQNSDKIQFIL</sequence>
<evidence type="ECO:0000256" key="1">
    <source>
        <dbReference type="ARBA" id="ARBA00022771"/>
    </source>
</evidence>
<accession>A0A9X0CK30</accession>
<keyword evidence="1" id="KW-0479">Metal-binding</keyword>
<protein>
    <submittedName>
        <fullName evidence="3">Uncharacterized protein</fullName>
    </submittedName>
</protein>
<dbReference type="InterPro" id="IPR037607">
    <property type="entry name" value="DGK"/>
</dbReference>
<evidence type="ECO:0000256" key="2">
    <source>
        <dbReference type="SAM" id="SignalP"/>
    </source>
</evidence>
<reference evidence="3" key="1">
    <citation type="submission" date="2023-01" db="EMBL/GenBank/DDBJ databases">
        <title>Genome assembly of the deep-sea coral Lophelia pertusa.</title>
        <authorList>
            <person name="Herrera S."/>
            <person name="Cordes E."/>
        </authorList>
    </citation>
    <scope>NUCLEOTIDE SEQUENCE</scope>
    <source>
        <strain evidence="3">USNM1676648</strain>
        <tissue evidence="3">Polyp</tissue>
    </source>
</reference>
<dbReference type="PANTHER" id="PTHR11255">
    <property type="entry name" value="DIACYLGLYCEROL KINASE"/>
    <property type="match status" value="1"/>
</dbReference>
<dbReference type="OrthoDB" id="242257at2759"/>
<evidence type="ECO:0000313" key="4">
    <source>
        <dbReference type="Proteomes" id="UP001163046"/>
    </source>
</evidence>
<dbReference type="GO" id="GO:0008270">
    <property type="term" value="F:zinc ion binding"/>
    <property type="evidence" value="ECO:0007669"/>
    <property type="project" value="UniProtKB-KW"/>
</dbReference>
<dbReference type="GO" id="GO:0004143">
    <property type="term" value="F:ATP-dependent diacylglycerol kinase activity"/>
    <property type="evidence" value="ECO:0007669"/>
    <property type="project" value="InterPro"/>
</dbReference>
<name>A0A9X0CK30_9CNID</name>
<feature type="chain" id="PRO_5040993128" evidence="2">
    <location>
        <begin position="19"/>
        <end position="163"/>
    </location>
</feature>
<gene>
    <name evidence="3" type="ORF">OS493_022166</name>
</gene>
<dbReference type="Proteomes" id="UP001163046">
    <property type="component" value="Unassembled WGS sequence"/>
</dbReference>